<evidence type="ECO:0000256" key="11">
    <source>
        <dbReference type="PROSITE-ProRule" id="PRU10141"/>
    </source>
</evidence>
<keyword evidence="8" id="KW-0829">Tyrosine-protein kinase</keyword>
<sequence length="1642" mass="178639">MGGTTGKLAPSKNGSVHQSKTVSHGTSMDLSNHGLNSMDQGSLSLFDRNYFMLRTAERADDSVSRSNISGIVPVEKEIMVVLYDFTESMKSQITIKRGELVRLLSYSPAGDWSEVETSGLAHPATHPLSDMENNHATGVNHFSSHTGSDSSSHRDAPGAQSATSSVGGGSNSGSQIKYRRGWVPTSYLAPAHVLLSDPMQNTRHLTGQTSHQMLVSPASNLFHGPHADGVGDGIEDSQPILVSRHPKHTVSSAGPQTVVPVASTLDSSPVGIHGPGLSVYPWYHGAVSRQAGEQLLRFGITGSFLVRASESAPGQLSVTVRHLGRVYHYRISQDARGMFYITNVHRFPTVVQLIDHHSRSADGLVCPLLYPVPKTPTSTQAPYSSILAHAIPAAVPLLPMPPNSGLHPTHASPNASNILGEPLTESALRHAPLHLQRGGGTVIPESGLINHPGVPAPQGALAANAFTDDAASNRMLALDEWEINRAEIVMRQKLGCGQYGDVYEAIWKRLNVVVAVKTLKQDVNLNVNDFLKEAAIMKRLRHRNLVQLLGVCTREPPLYLITEYMPNGNLLNYLRGRSPGELTPPILLYMAVQIASGMSYLESSNFIHRDLAARNCLVGERHLIKVADFGLARYMQLQDTYTARNGAKFPIKWTAPEGLAYYVFSSKSDVWAFGVVLWELATYGLSPYPGVELHDVYHLLEKGYRMERPHGCPEAVYSIMLRCWEWDASLRPSFFEVHAELERMYATMNIEAEVARELEKKRQPSLPNPPHLLQPAVQRQISCPINSSAEPRTDWNSAVFAPVPPFTNMPSSNAPVPQPWSSVGQVGASNNVLLGPVSNSTACAANSFHSDGQESRLDATGRQQRVDGDQFDDSEDEEEEEEEEDENEEEDEDEEFWSRRMQAVMGLENKVSGSIADTGRFDDPRSRSTDNGLNLPKNSVCERMQSMSLTPASGANTSISNGNHFSTACVVSPTGIRHAGASALPVKVSQQDVTPHQPSIFNTSSAIQRVSTKRPPTTVEFPPKNSSLYPLSAVPSGGVKCVGGGKTSVRAGRHHRRVTDTAVGQPVHLAGLQQNGTTRSRDTDTPDESGVGESIISNESPADSGGGVVGSALGPTQPDPRVPVRPSWSRSNDLPYRSSDTKPKPTAVDLSATHRTPASQKCDSSTALSSDAELRRDMPQLLHMTTASSQPLLRLSPEAMEQFATLPPQDRIGRYLESLNEMHRDNSIGTPRAQVMVDANTNPTANESLVFLNYPPPPPPQPDPSSPPPPQFSPAGGRPFFHLSLSSQPDCTDSTNTHSHFVSRIAEERSANDHSGTDHLFNSQPDNPKESPTVDSVHTVVESDRKARNPLANVSACRIPRSRRRGAKPDWNAMGRGQDLLHAPTDSADCSGEDSNTEEVQRSPDDETLSVMSDSPLGNHRKQSPTPNVDENDSSVEGDDVYQAPDACYSLLTDNPLSPLLSKPSYDACLGTLIERLEKLIAWSAPFASMDCGRHRSALHPSSTELFEYFTSLNAYRTDLEVFLRSKQDCWNTSPERVFTACNLLESQTNKLSLEFDRADLGKLMTDDMSPVAVGSSQVETLASSVHPALEALLKQLVLFNESTMVDTREFHPKSTTTTTSTTSYSRSGACLVSNSVAYGHV</sequence>
<evidence type="ECO:0000256" key="2">
    <source>
        <dbReference type="ARBA" id="ARBA00022553"/>
    </source>
</evidence>
<keyword evidence="5 15" id="KW-0418">Kinase</keyword>
<dbReference type="PROSITE" id="PS50001">
    <property type="entry name" value="SH2"/>
    <property type="match status" value="1"/>
</dbReference>
<comment type="catalytic activity">
    <reaction evidence="9">
        <text>L-tyrosyl-[protein] + ATP = O-phospho-L-tyrosyl-[protein] + ADP + H(+)</text>
        <dbReference type="Rhea" id="RHEA:10596"/>
        <dbReference type="Rhea" id="RHEA-COMP:10136"/>
        <dbReference type="Rhea" id="RHEA-COMP:20101"/>
        <dbReference type="ChEBI" id="CHEBI:15378"/>
        <dbReference type="ChEBI" id="CHEBI:30616"/>
        <dbReference type="ChEBI" id="CHEBI:46858"/>
        <dbReference type="ChEBI" id="CHEBI:61978"/>
        <dbReference type="ChEBI" id="CHEBI:456216"/>
        <dbReference type="EC" id="2.7.10.2"/>
    </reaction>
</comment>
<feature type="region of interest" description="Disordered" evidence="12">
    <location>
        <begin position="121"/>
        <end position="175"/>
    </location>
</feature>
<dbReference type="FunFam" id="3.30.200.20:FF:000037">
    <property type="entry name" value="Tyrosine-protein kinase"/>
    <property type="match status" value="1"/>
</dbReference>
<dbReference type="InterPro" id="IPR050198">
    <property type="entry name" value="Non-receptor_tyrosine_kinases"/>
</dbReference>
<dbReference type="PRINTS" id="PR00109">
    <property type="entry name" value="TYRKINASE"/>
</dbReference>
<reference key="2">
    <citation type="submission" date="2011-10" db="EMBL/GenBank/DDBJ databases">
        <title>The genome and transcriptome sequence of Clonorchis sinensis provide insights into the carcinogenic liver fluke.</title>
        <authorList>
            <person name="Wang X."/>
            <person name="Huang Y."/>
            <person name="Chen W."/>
            <person name="Liu H."/>
            <person name="Guo L."/>
            <person name="Chen Y."/>
            <person name="Luo F."/>
            <person name="Zhou W."/>
            <person name="Sun J."/>
            <person name="Mao Q."/>
            <person name="Liang P."/>
            <person name="Zhou C."/>
            <person name="Tian Y."/>
            <person name="Men J."/>
            <person name="Lv X."/>
            <person name="Huang L."/>
            <person name="Zhou J."/>
            <person name="Hu Y."/>
            <person name="Li R."/>
            <person name="Zhang F."/>
            <person name="Lei H."/>
            <person name="Li X."/>
            <person name="Hu X."/>
            <person name="Liang C."/>
            <person name="Xu J."/>
            <person name="Wu Z."/>
            <person name="Yu X."/>
        </authorList>
    </citation>
    <scope>NUCLEOTIDE SEQUENCE</scope>
    <source>
        <strain>Henan</strain>
    </source>
</reference>
<dbReference type="Pfam" id="PF07714">
    <property type="entry name" value="PK_Tyr_Ser-Thr"/>
    <property type="match status" value="1"/>
</dbReference>
<dbReference type="InterPro" id="IPR020635">
    <property type="entry name" value="Tyr_kinase_cat_dom"/>
</dbReference>
<evidence type="ECO:0000259" key="13">
    <source>
        <dbReference type="PROSITE" id="PS50001"/>
    </source>
</evidence>
<evidence type="ECO:0000256" key="7">
    <source>
        <dbReference type="ARBA" id="ARBA00022999"/>
    </source>
</evidence>
<dbReference type="EC" id="2.7.10.2" evidence="1"/>
<keyword evidence="16" id="KW-1185">Reference proteome</keyword>
<dbReference type="InterPro" id="IPR011009">
    <property type="entry name" value="Kinase-like_dom_sf"/>
</dbReference>
<dbReference type="Gene3D" id="3.30.505.10">
    <property type="entry name" value="SH2 domain"/>
    <property type="match status" value="1"/>
</dbReference>
<feature type="compositionally biased region" description="Pro residues" evidence="12">
    <location>
        <begin position="1254"/>
        <end position="1272"/>
    </location>
</feature>
<feature type="region of interest" description="Disordered" evidence="12">
    <location>
        <begin position="910"/>
        <end position="937"/>
    </location>
</feature>
<gene>
    <name evidence="15" type="ORF">CLF_108173</name>
</gene>
<dbReference type="SMART" id="SM00252">
    <property type="entry name" value="SH2"/>
    <property type="match status" value="1"/>
</dbReference>
<feature type="domain" description="Protein kinase" evidence="14">
    <location>
        <begin position="488"/>
        <end position="741"/>
    </location>
</feature>
<dbReference type="GO" id="GO:0004715">
    <property type="term" value="F:non-membrane spanning protein tyrosine kinase activity"/>
    <property type="evidence" value="ECO:0007669"/>
    <property type="project" value="UniProtKB-EC"/>
</dbReference>
<dbReference type="InterPro" id="IPR000719">
    <property type="entry name" value="Prot_kinase_dom"/>
</dbReference>
<dbReference type="Gene3D" id="3.30.200.20">
    <property type="entry name" value="Phosphorylase Kinase, domain 1"/>
    <property type="match status" value="1"/>
</dbReference>
<dbReference type="InterPro" id="IPR000980">
    <property type="entry name" value="SH2"/>
</dbReference>
<proteinExistence type="predicted"/>
<dbReference type="SMART" id="SM00219">
    <property type="entry name" value="TyrKc"/>
    <property type="match status" value="1"/>
</dbReference>
<reference evidence="15" key="1">
    <citation type="journal article" date="2011" name="Genome Biol.">
        <title>The draft genome of the carcinogenic human liver fluke Clonorchis sinensis.</title>
        <authorList>
            <person name="Wang X."/>
            <person name="Chen W."/>
            <person name="Huang Y."/>
            <person name="Sun J."/>
            <person name="Men J."/>
            <person name="Liu H."/>
            <person name="Luo F."/>
            <person name="Guo L."/>
            <person name="Lv X."/>
            <person name="Deng C."/>
            <person name="Zhou C."/>
            <person name="Fan Y."/>
            <person name="Li X."/>
            <person name="Huang L."/>
            <person name="Hu Y."/>
            <person name="Liang C."/>
            <person name="Hu X."/>
            <person name="Xu J."/>
            <person name="Yu X."/>
        </authorList>
    </citation>
    <scope>NUCLEOTIDE SEQUENCE [LARGE SCALE GENOMIC DNA]</scope>
    <source>
        <strain evidence="15">Henan</strain>
    </source>
</reference>
<feature type="binding site" evidence="11">
    <location>
        <position position="517"/>
    </location>
    <ligand>
        <name>ATP</name>
        <dbReference type="ChEBI" id="CHEBI:30616"/>
    </ligand>
</feature>
<evidence type="ECO:0000313" key="16">
    <source>
        <dbReference type="Proteomes" id="UP000008909"/>
    </source>
</evidence>
<evidence type="ECO:0000256" key="10">
    <source>
        <dbReference type="PROSITE-ProRule" id="PRU00191"/>
    </source>
</evidence>
<dbReference type="PROSITE" id="PS50011">
    <property type="entry name" value="PROTEIN_KINASE_DOM"/>
    <property type="match status" value="1"/>
</dbReference>
<protein>
    <recommendedName>
        <fullName evidence="1">non-specific protein-tyrosine kinase</fullName>
        <ecNumber evidence="1">2.7.10.2</ecNumber>
    </recommendedName>
</protein>
<feature type="compositionally biased region" description="Basic and acidic residues" evidence="12">
    <location>
        <begin position="919"/>
        <end position="928"/>
    </location>
</feature>
<organism evidence="15 16">
    <name type="scientific">Clonorchis sinensis</name>
    <name type="common">Chinese liver fluke</name>
    <dbReference type="NCBI Taxonomy" id="79923"/>
    <lineage>
        <taxon>Eukaryota</taxon>
        <taxon>Metazoa</taxon>
        <taxon>Spiralia</taxon>
        <taxon>Lophotrochozoa</taxon>
        <taxon>Platyhelminthes</taxon>
        <taxon>Trematoda</taxon>
        <taxon>Digenea</taxon>
        <taxon>Opisthorchiida</taxon>
        <taxon>Opisthorchiata</taxon>
        <taxon>Opisthorchiidae</taxon>
        <taxon>Clonorchis</taxon>
    </lineage>
</organism>
<keyword evidence="7 10" id="KW-0727">SH2 domain</keyword>
<keyword evidence="3" id="KW-0808">Transferase</keyword>
<dbReference type="InterPro" id="IPR035837">
    <property type="entry name" value="ABL_SH2"/>
</dbReference>
<dbReference type="InterPro" id="IPR036860">
    <property type="entry name" value="SH2_dom_sf"/>
</dbReference>
<feature type="compositionally biased region" description="Acidic residues" evidence="12">
    <location>
        <begin position="869"/>
        <end position="895"/>
    </location>
</feature>
<dbReference type="SUPFAM" id="SSF50044">
    <property type="entry name" value="SH3-domain"/>
    <property type="match status" value="1"/>
</dbReference>
<dbReference type="Pfam" id="PF00017">
    <property type="entry name" value="SH2"/>
    <property type="match status" value="1"/>
</dbReference>
<feature type="region of interest" description="Disordered" evidence="12">
    <location>
        <begin position="1"/>
        <end position="34"/>
    </location>
</feature>
<evidence type="ECO:0000256" key="12">
    <source>
        <dbReference type="SAM" id="MobiDB-lite"/>
    </source>
</evidence>
<feature type="compositionally biased region" description="Polar residues" evidence="12">
    <location>
        <begin position="12"/>
        <end position="34"/>
    </location>
</feature>
<evidence type="ECO:0000256" key="6">
    <source>
        <dbReference type="ARBA" id="ARBA00022840"/>
    </source>
</evidence>
<feature type="compositionally biased region" description="Low complexity" evidence="12">
    <location>
        <begin position="141"/>
        <end position="150"/>
    </location>
</feature>
<dbReference type="Proteomes" id="UP000008909">
    <property type="component" value="Unassembled WGS sequence"/>
</dbReference>
<evidence type="ECO:0000256" key="3">
    <source>
        <dbReference type="ARBA" id="ARBA00022679"/>
    </source>
</evidence>
<dbReference type="SUPFAM" id="SSF56112">
    <property type="entry name" value="Protein kinase-like (PK-like)"/>
    <property type="match status" value="1"/>
</dbReference>
<dbReference type="PROSITE" id="PS00107">
    <property type="entry name" value="PROTEIN_KINASE_ATP"/>
    <property type="match status" value="1"/>
</dbReference>
<dbReference type="PROSITE" id="PS00109">
    <property type="entry name" value="PROTEIN_KINASE_TYR"/>
    <property type="match status" value="1"/>
</dbReference>
<keyword evidence="2" id="KW-0597">Phosphoprotein</keyword>
<dbReference type="Gene3D" id="1.10.510.10">
    <property type="entry name" value="Transferase(Phosphotransferase) domain 1"/>
    <property type="match status" value="1"/>
</dbReference>
<evidence type="ECO:0000259" key="14">
    <source>
        <dbReference type="PROSITE" id="PS50011"/>
    </source>
</evidence>
<feature type="compositionally biased region" description="Basic and acidic residues" evidence="12">
    <location>
        <begin position="851"/>
        <end position="868"/>
    </location>
</feature>
<evidence type="ECO:0000313" key="15">
    <source>
        <dbReference type="EMBL" id="GAA52492.1"/>
    </source>
</evidence>
<evidence type="ECO:0000256" key="1">
    <source>
        <dbReference type="ARBA" id="ARBA00011903"/>
    </source>
</evidence>
<feature type="region of interest" description="Disordered" evidence="12">
    <location>
        <begin position="1247"/>
        <end position="1439"/>
    </location>
</feature>
<feature type="domain" description="SH2" evidence="13">
    <location>
        <begin position="282"/>
        <end position="372"/>
    </location>
</feature>
<feature type="region of interest" description="Disordered" evidence="12">
    <location>
        <begin position="1046"/>
        <end position="1170"/>
    </location>
</feature>
<feature type="region of interest" description="Disordered" evidence="12">
    <location>
        <begin position="845"/>
        <end position="895"/>
    </location>
</feature>
<dbReference type="InterPro" id="IPR001245">
    <property type="entry name" value="Ser-Thr/Tyr_kinase_cat_dom"/>
</dbReference>
<dbReference type="InterPro" id="IPR017441">
    <property type="entry name" value="Protein_kinase_ATP_BS"/>
</dbReference>
<keyword evidence="4 11" id="KW-0547">Nucleotide-binding</keyword>
<evidence type="ECO:0000256" key="4">
    <source>
        <dbReference type="ARBA" id="ARBA00022741"/>
    </source>
</evidence>
<dbReference type="PRINTS" id="PR00401">
    <property type="entry name" value="SH2DOMAIN"/>
</dbReference>
<evidence type="ECO:0000256" key="5">
    <source>
        <dbReference type="ARBA" id="ARBA00022777"/>
    </source>
</evidence>
<name>G7YHQ9_CLOSI</name>
<dbReference type="Gene3D" id="2.30.30.40">
    <property type="entry name" value="SH3 Domains"/>
    <property type="match status" value="1"/>
</dbReference>
<dbReference type="FunFam" id="1.10.510.10:FF:000554">
    <property type="entry name" value="Predicted protein"/>
    <property type="match status" value="1"/>
</dbReference>
<feature type="compositionally biased region" description="Basic and acidic residues" evidence="12">
    <location>
        <begin position="1305"/>
        <end position="1317"/>
    </location>
</feature>
<evidence type="ECO:0000256" key="9">
    <source>
        <dbReference type="ARBA" id="ARBA00051245"/>
    </source>
</evidence>
<dbReference type="InterPro" id="IPR008266">
    <property type="entry name" value="Tyr_kinase_AS"/>
</dbReference>
<dbReference type="CDD" id="cd09935">
    <property type="entry name" value="SH2_ABL"/>
    <property type="match status" value="1"/>
</dbReference>
<dbReference type="InterPro" id="IPR036028">
    <property type="entry name" value="SH3-like_dom_sf"/>
</dbReference>
<feature type="compositionally biased region" description="Polar residues" evidence="12">
    <location>
        <begin position="1153"/>
        <end position="1169"/>
    </location>
</feature>
<evidence type="ECO:0000256" key="8">
    <source>
        <dbReference type="ARBA" id="ARBA00023137"/>
    </source>
</evidence>
<dbReference type="GO" id="GO:0005524">
    <property type="term" value="F:ATP binding"/>
    <property type="evidence" value="ECO:0007669"/>
    <property type="project" value="UniProtKB-UniRule"/>
</dbReference>
<feature type="compositionally biased region" description="Acidic residues" evidence="12">
    <location>
        <begin position="1430"/>
        <end position="1439"/>
    </location>
</feature>
<dbReference type="SUPFAM" id="SSF55550">
    <property type="entry name" value="SH2 domain"/>
    <property type="match status" value="1"/>
</dbReference>
<accession>G7YHQ9</accession>
<dbReference type="EMBL" id="DF143303">
    <property type="protein sequence ID" value="GAA52492.1"/>
    <property type="molecule type" value="Genomic_DNA"/>
</dbReference>
<feature type="compositionally biased region" description="Polar residues" evidence="12">
    <location>
        <begin position="1284"/>
        <end position="1300"/>
    </location>
</feature>
<dbReference type="PANTHER" id="PTHR24418">
    <property type="entry name" value="TYROSINE-PROTEIN KINASE"/>
    <property type="match status" value="1"/>
</dbReference>
<keyword evidence="6 11" id="KW-0067">ATP-binding</keyword>